<dbReference type="PANTHER" id="PTHR15503:SF22">
    <property type="entry name" value="TRANSPOSON TY3-I GAG POLYPROTEIN"/>
    <property type="match status" value="1"/>
</dbReference>
<keyword evidence="2" id="KW-1185">Reference proteome</keyword>
<dbReference type="GO" id="GO:0003676">
    <property type="term" value="F:nucleic acid binding"/>
    <property type="evidence" value="ECO:0007669"/>
    <property type="project" value="InterPro"/>
</dbReference>
<proteinExistence type="predicted"/>
<evidence type="ECO:0008006" key="3">
    <source>
        <dbReference type="Google" id="ProtNLM"/>
    </source>
</evidence>
<dbReference type="EMBL" id="LSSL01000895">
    <property type="protein sequence ID" value="OLY83456.1"/>
    <property type="molecule type" value="Genomic_DNA"/>
</dbReference>
<comment type="caution">
    <text evidence="1">The sequence shown here is derived from an EMBL/GenBank/DDBJ whole genome shotgun (WGS) entry which is preliminary data.</text>
</comment>
<dbReference type="CDD" id="cd00303">
    <property type="entry name" value="retropepsin_like"/>
    <property type="match status" value="1"/>
</dbReference>
<dbReference type="InterPro" id="IPR021109">
    <property type="entry name" value="Peptidase_aspartic_dom_sf"/>
</dbReference>
<dbReference type="Pfam" id="PF08284">
    <property type="entry name" value="RVP_2"/>
    <property type="match status" value="1"/>
</dbReference>
<evidence type="ECO:0000313" key="2">
    <source>
        <dbReference type="Proteomes" id="UP000187455"/>
    </source>
</evidence>
<dbReference type="GO" id="GO:0008270">
    <property type="term" value="F:zinc ion binding"/>
    <property type="evidence" value="ECO:0007669"/>
    <property type="project" value="InterPro"/>
</dbReference>
<dbReference type="Gene3D" id="2.40.70.10">
    <property type="entry name" value="Acid Proteases"/>
    <property type="match status" value="1"/>
</dbReference>
<name>A0A1R0H2U8_9FUNG</name>
<protein>
    <recommendedName>
        <fullName evidence="3">CCHC-type domain-containing protein</fullName>
    </recommendedName>
</protein>
<dbReference type="Proteomes" id="UP000187455">
    <property type="component" value="Unassembled WGS sequence"/>
</dbReference>
<sequence length="207" mass="24260">MDVLAIETNSTSEVNYDKEECIKKGLCFYCKKRDHRAYQCRRNKNTPTIQSIMRADEKGIEQYNEMSTTVCHENYENNRMKPLTLKFTVDSKVYNALVDGGATIDVIALIVVSNLQLQKEYLETPIQIRMAYCKLHQVRYAVTLDIQHEGRRCRIKPLVFDNTKYPFILGRPWLKLNNPSINWRNEIISFDETPPLLLNHIEIKDMI</sequence>
<dbReference type="AlphaFoldDB" id="A0A1R0H2U8"/>
<organism evidence="1 2">
    <name type="scientific">Smittium mucronatum</name>
    <dbReference type="NCBI Taxonomy" id="133383"/>
    <lineage>
        <taxon>Eukaryota</taxon>
        <taxon>Fungi</taxon>
        <taxon>Fungi incertae sedis</taxon>
        <taxon>Zoopagomycota</taxon>
        <taxon>Kickxellomycotina</taxon>
        <taxon>Harpellomycetes</taxon>
        <taxon>Harpellales</taxon>
        <taxon>Legeriomycetaceae</taxon>
        <taxon>Smittium</taxon>
    </lineage>
</organism>
<dbReference type="InterPro" id="IPR036875">
    <property type="entry name" value="Znf_CCHC_sf"/>
</dbReference>
<dbReference type="PANTHER" id="PTHR15503">
    <property type="entry name" value="LDOC1 RELATED"/>
    <property type="match status" value="1"/>
</dbReference>
<dbReference type="InterPro" id="IPR032567">
    <property type="entry name" value="RTL1-rel"/>
</dbReference>
<reference evidence="1 2" key="1">
    <citation type="journal article" date="2016" name="Mol. Biol. Evol.">
        <title>Genome-Wide Survey of Gut Fungi (Harpellales) Reveals the First Horizontally Transferred Ubiquitin Gene from a Mosquito Host.</title>
        <authorList>
            <person name="Wang Y."/>
            <person name="White M.M."/>
            <person name="Kvist S."/>
            <person name="Moncalvo J.M."/>
        </authorList>
    </citation>
    <scope>NUCLEOTIDE SEQUENCE [LARGE SCALE GENOMIC DNA]</scope>
    <source>
        <strain evidence="1 2">ALG-7-W6</strain>
    </source>
</reference>
<evidence type="ECO:0000313" key="1">
    <source>
        <dbReference type="EMBL" id="OLY83456.1"/>
    </source>
</evidence>
<dbReference type="OrthoDB" id="128646at2759"/>
<dbReference type="SUPFAM" id="SSF57756">
    <property type="entry name" value="Retrovirus zinc finger-like domains"/>
    <property type="match status" value="1"/>
</dbReference>
<accession>A0A1R0H2U8</accession>
<dbReference type="SUPFAM" id="SSF50630">
    <property type="entry name" value="Acid proteases"/>
    <property type="match status" value="1"/>
</dbReference>
<gene>
    <name evidence="1" type="ORF">AYI68_g2402</name>
</gene>